<organism evidence="2 3">
    <name type="scientific">Dorcoceras hygrometricum</name>
    <dbReference type="NCBI Taxonomy" id="472368"/>
    <lineage>
        <taxon>Eukaryota</taxon>
        <taxon>Viridiplantae</taxon>
        <taxon>Streptophyta</taxon>
        <taxon>Embryophyta</taxon>
        <taxon>Tracheophyta</taxon>
        <taxon>Spermatophyta</taxon>
        <taxon>Magnoliopsida</taxon>
        <taxon>eudicotyledons</taxon>
        <taxon>Gunneridae</taxon>
        <taxon>Pentapetalae</taxon>
        <taxon>asterids</taxon>
        <taxon>lamiids</taxon>
        <taxon>Lamiales</taxon>
        <taxon>Gesneriaceae</taxon>
        <taxon>Didymocarpoideae</taxon>
        <taxon>Trichosporeae</taxon>
        <taxon>Loxocarpinae</taxon>
        <taxon>Dorcoceras</taxon>
    </lineage>
</organism>
<dbReference type="OrthoDB" id="676555at2759"/>
<reference evidence="2 3" key="1">
    <citation type="journal article" date="2015" name="Proc. Natl. Acad. Sci. U.S.A.">
        <title>The resurrection genome of Boea hygrometrica: A blueprint for survival of dehydration.</title>
        <authorList>
            <person name="Xiao L."/>
            <person name="Yang G."/>
            <person name="Zhang L."/>
            <person name="Yang X."/>
            <person name="Zhao S."/>
            <person name="Ji Z."/>
            <person name="Zhou Q."/>
            <person name="Hu M."/>
            <person name="Wang Y."/>
            <person name="Chen M."/>
            <person name="Xu Y."/>
            <person name="Jin H."/>
            <person name="Xiao X."/>
            <person name="Hu G."/>
            <person name="Bao F."/>
            <person name="Hu Y."/>
            <person name="Wan P."/>
            <person name="Li L."/>
            <person name="Deng X."/>
            <person name="Kuang T."/>
            <person name="Xiang C."/>
            <person name="Zhu J.K."/>
            <person name="Oliver M.J."/>
            <person name="He Y."/>
        </authorList>
    </citation>
    <scope>NUCLEOTIDE SEQUENCE [LARGE SCALE GENOMIC DNA]</scope>
    <source>
        <strain evidence="3">cv. XS01</strain>
    </source>
</reference>
<evidence type="ECO:0000313" key="2">
    <source>
        <dbReference type="EMBL" id="KZV19531.1"/>
    </source>
</evidence>
<dbReference type="AlphaFoldDB" id="A0A2Z7AK22"/>
<name>A0A2Z7AK22_9LAMI</name>
<keyword evidence="3" id="KW-1185">Reference proteome</keyword>
<sequence>MFGRKEERKGDENQRGHVQIEGSGRGRFGSEELPRHVLLESEAVKHYGVRAKPLEPGQGAQAQEAVFLVELPKFPEERVPRRVRSGIQMSAKDRLESLLLARRSSSDLSIMKPPSIAAWSR</sequence>
<dbReference type="EMBL" id="KV016685">
    <property type="protein sequence ID" value="KZV19531.1"/>
    <property type="molecule type" value="Genomic_DNA"/>
</dbReference>
<gene>
    <name evidence="2" type="ORF">F511_06393</name>
</gene>
<proteinExistence type="predicted"/>
<feature type="region of interest" description="Disordered" evidence="1">
    <location>
        <begin position="1"/>
        <end position="31"/>
    </location>
</feature>
<protein>
    <submittedName>
        <fullName evidence="2">Uncharacterized protein</fullName>
    </submittedName>
</protein>
<accession>A0A2Z7AK22</accession>
<evidence type="ECO:0000313" key="3">
    <source>
        <dbReference type="Proteomes" id="UP000250235"/>
    </source>
</evidence>
<dbReference type="Proteomes" id="UP000250235">
    <property type="component" value="Unassembled WGS sequence"/>
</dbReference>
<feature type="compositionally biased region" description="Basic and acidic residues" evidence="1">
    <location>
        <begin position="1"/>
        <end position="15"/>
    </location>
</feature>
<evidence type="ECO:0000256" key="1">
    <source>
        <dbReference type="SAM" id="MobiDB-lite"/>
    </source>
</evidence>